<evidence type="ECO:0000256" key="1">
    <source>
        <dbReference type="ARBA" id="ARBA00022723"/>
    </source>
</evidence>
<gene>
    <name evidence="6" type="ORF">FTRO_0020850</name>
</gene>
<dbReference type="Gene3D" id="3.40.50.720">
    <property type="entry name" value="NAD(P)-binding Rossmann-like Domain"/>
    <property type="match status" value="1"/>
</dbReference>
<evidence type="ECO:0000256" key="3">
    <source>
        <dbReference type="ARBA" id="ARBA00023002"/>
    </source>
</evidence>
<dbReference type="SUPFAM" id="SSF51735">
    <property type="entry name" value="NAD(P)-binding Rossmann-fold domains"/>
    <property type="match status" value="1"/>
</dbReference>
<dbReference type="EMBL" id="DF968079">
    <property type="protein sequence ID" value="GAP03918.1"/>
    <property type="molecule type" value="Genomic_DNA"/>
</dbReference>
<dbReference type="PROSITE" id="PS01162">
    <property type="entry name" value="QOR_ZETA_CRYSTAL"/>
    <property type="match status" value="1"/>
</dbReference>
<dbReference type="PANTHER" id="PTHR11695:SF294">
    <property type="entry name" value="RETICULON-4-INTERACTING PROTEIN 1, MITOCHONDRIAL"/>
    <property type="match status" value="1"/>
</dbReference>
<dbReference type="InterPro" id="IPR013154">
    <property type="entry name" value="ADH-like_N"/>
</dbReference>
<evidence type="ECO:0000256" key="4">
    <source>
        <dbReference type="RuleBase" id="RU364000"/>
    </source>
</evidence>
<evidence type="ECO:0000313" key="6">
    <source>
        <dbReference type="EMBL" id="GAP03918.1"/>
    </source>
</evidence>
<dbReference type="GO" id="GO:0008270">
    <property type="term" value="F:zinc ion binding"/>
    <property type="evidence" value="ECO:0007669"/>
    <property type="project" value="InterPro"/>
</dbReference>
<dbReference type="GO" id="GO:0016491">
    <property type="term" value="F:oxidoreductase activity"/>
    <property type="evidence" value="ECO:0007669"/>
    <property type="project" value="UniProtKB-KW"/>
</dbReference>
<sequence length="382" mass="41626">MSLKTVFQKVTNYFQPKMIAIGITHNGSLEAADAFVERQVRKPTPDDREVLVRILATAVNPVDTKMRAGYRQDGVFRVFGLDVVGVIEEVGKDVTDFSVGDRVFYAGKQHAFGADTEFQVIEADMIALAPKNLDNVDAAAMPLTSITAHDVLHHGFHLPVAQNSAQGKSVLIINGAGGVGSVLVQMAKYLGLTVIATAGTTESKNWVRELGADFVLDYHEDLQKQLAAIHFPQVDYIANLQDTTAYWDLMAAVIKPYGEIAAIVETTLPVDLGDLKSKAASFSWTFMLARGNENFNLAEQGQILRDVASLLDQGVIRPTVTKVYQGLSVENVRHANQDVTSHHTMGKVVIDYMAEEEANNKVEQTVANNVAPVEVTMADANN</sequence>
<dbReference type="Pfam" id="PF13602">
    <property type="entry name" value="ADH_zinc_N_2"/>
    <property type="match status" value="1"/>
</dbReference>
<evidence type="ECO:0000259" key="5">
    <source>
        <dbReference type="SMART" id="SM00829"/>
    </source>
</evidence>
<keyword evidence="3 4" id="KW-0560">Oxidoreductase</keyword>
<dbReference type="CDD" id="cd08252">
    <property type="entry name" value="AL_MDR"/>
    <property type="match status" value="1"/>
</dbReference>
<dbReference type="SMART" id="SM00829">
    <property type="entry name" value="PKS_ER"/>
    <property type="match status" value="1"/>
</dbReference>
<dbReference type="InterPro" id="IPR036291">
    <property type="entry name" value="NAD(P)-bd_dom_sf"/>
</dbReference>
<reference evidence="6" key="1">
    <citation type="journal article" date="2015" name="BMC Genomics">
        <title>Comparative genomics of Fructobacillus spp. and Leuconostoc spp. reveals niche-specific evolution of Fructobacillus spp.</title>
        <authorList>
            <person name="Endo A."/>
            <person name="Tanizawa Y."/>
            <person name="Tanaka N."/>
            <person name="Maeno S."/>
            <person name="Kumar H."/>
            <person name="Shiwa Y."/>
            <person name="Okada S."/>
            <person name="Yoshikawa H."/>
            <person name="Dicks L."/>
            <person name="Nakagawa J."/>
            <person name="Arita M."/>
        </authorList>
    </citation>
    <scope>NUCLEOTIDE SEQUENCE [LARGE SCALE GENOMIC DNA]</scope>
    <source>
        <strain evidence="6">F214-1</strain>
    </source>
</reference>
<keyword evidence="2 4" id="KW-0862">Zinc</keyword>
<name>A0A3F3H7A6_9LACO</name>
<feature type="domain" description="Enoyl reductase (ER)" evidence="5">
    <location>
        <begin position="27"/>
        <end position="350"/>
    </location>
</feature>
<accession>A0A3F3H7A6</accession>
<dbReference type="InterPro" id="IPR011032">
    <property type="entry name" value="GroES-like_sf"/>
</dbReference>
<dbReference type="STRING" id="709323.GCA_001047135_00462"/>
<dbReference type="InterPro" id="IPR014182">
    <property type="entry name" value="ADH_Zn_typ-1"/>
</dbReference>
<protein>
    <recommendedName>
        <fullName evidence="4">Zinc-type alcohol dehydrogenase-like protein</fullName>
    </recommendedName>
</protein>
<dbReference type="RefSeq" id="WP_083994352.1">
    <property type="nucleotide sequence ID" value="NZ_BOJU01000001.1"/>
</dbReference>
<evidence type="ECO:0000256" key="2">
    <source>
        <dbReference type="ARBA" id="ARBA00022833"/>
    </source>
</evidence>
<dbReference type="InterPro" id="IPR020843">
    <property type="entry name" value="ER"/>
</dbReference>
<organism evidence="6">
    <name type="scientific">Fructobacillus tropaeoli</name>
    <dbReference type="NCBI Taxonomy" id="709323"/>
    <lineage>
        <taxon>Bacteria</taxon>
        <taxon>Bacillati</taxon>
        <taxon>Bacillota</taxon>
        <taxon>Bacilli</taxon>
        <taxon>Lactobacillales</taxon>
        <taxon>Lactobacillaceae</taxon>
        <taxon>Fructobacillus</taxon>
    </lineage>
</organism>
<dbReference type="Pfam" id="PF08240">
    <property type="entry name" value="ADH_N"/>
    <property type="match status" value="1"/>
</dbReference>
<dbReference type="PANTHER" id="PTHR11695">
    <property type="entry name" value="ALCOHOL DEHYDROGENASE RELATED"/>
    <property type="match status" value="1"/>
</dbReference>
<dbReference type="NCBIfam" id="TIGR02817">
    <property type="entry name" value="adh_fam_1"/>
    <property type="match status" value="1"/>
</dbReference>
<dbReference type="AlphaFoldDB" id="A0A3F3H7A6"/>
<dbReference type="Proteomes" id="UP000064514">
    <property type="component" value="Unassembled WGS sequence"/>
</dbReference>
<comment type="similarity">
    <text evidence="4">Belongs to the zinc-containing alcohol dehydrogenase family. Quinone oxidoreductase subfamily.</text>
</comment>
<dbReference type="SUPFAM" id="SSF50129">
    <property type="entry name" value="GroES-like"/>
    <property type="match status" value="1"/>
</dbReference>
<dbReference type="InterPro" id="IPR002364">
    <property type="entry name" value="Quin_OxRdtase/zeta-crystal_CS"/>
</dbReference>
<proteinExistence type="inferred from homology"/>
<dbReference type="Gene3D" id="3.90.180.10">
    <property type="entry name" value="Medium-chain alcohol dehydrogenases, catalytic domain"/>
    <property type="match status" value="1"/>
</dbReference>
<keyword evidence="1 4" id="KW-0479">Metal-binding</keyword>
<dbReference type="InterPro" id="IPR050700">
    <property type="entry name" value="YIM1/Zinc_Alcohol_DH_Fams"/>
</dbReference>